<evidence type="ECO:0000313" key="1">
    <source>
        <dbReference type="EMBL" id="MDS0280827.1"/>
    </source>
</evidence>
<dbReference type="EMBL" id="JAMQOS010000001">
    <property type="protein sequence ID" value="MDS0280827.1"/>
    <property type="molecule type" value="Genomic_DNA"/>
</dbReference>
<organism evidence="1 2">
    <name type="scientific">Haloarcula onubensis</name>
    <dbReference type="NCBI Taxonomy" id="2950539"/>
    <lineage>
        <taxon>Archaea</taxon>
        <taxon>Methanobacteriati</taxon>
        <taxon>Methanobacteriota</taxon>
        <taxon>Stenosarchaea group</taxon>
        <taxon>Halobacteria</taxon>
        <taxon>Halobacteriales</taxon>
        <taxon>Haloarculaceae</taxon>
        <taxon>Haloarcula</taxon>
    </lineage>
</organism>
<dbReference type="CDD" id="cd22231">
    <property type="entry name" value="RHH_NikR_HicB-like"/>
    <property type="match status" value="1"/>
</dbReference>
<keyword evidence="2" id="KW-1185">Reference proteome</keyword>
<dbReference type="Pfam" id="PF03683">
    <property type="entry name" value="UPF0175"/>
    <property type="match status" value="1"/>
</dbReference>
<gene>
    <name evidence="1" type="ORF">NDI86_01750</name>
</gene>
<protein>
    <submittedName>
        <fullName evidence="1">UPF0175 family protein</fullName>
    </submittedName>
</protein>
<dbReference type="Proteomes" id="UP001268864">
    <property type="component" value="Unassembled WGS sequence"/>
</dbReference>
<reference evidence="1 2" key="1">
    <citation type="submission" date="2022-06" db="EMBL/GenBank/DDBJ databases">
        <title>Halomicroarcula sp. a new haloarchaeum isolate from saline soil.</title>
        <authorList>
            <person name="Strakova D."/>
            <person name="Galisteo C."/>
            <person name="Sanchez-Porro C."/>
            <person name="Ventosa A."/>
        </authorList>
    </citation>
    <scope>NUCLEOTIDE SEQUENCE [LARGE SCALE GENOMIC DNA]</scope>
    <source>
        <strain evidence="1 2">S3CR25-11</strain>
    </source>
</reference>
<accession>A0ABU2FJB7</accession>
<evidence type="ECO:0000313" key="2">
    <source>
        <dbReference type="Proteomes" id="UP001268864"/>
    </source>
</evidence>
<dbReference type="RefSeq" id="WP_310898674.1">
    <property type="nucleotide sequence ID" value="NZ_JAMQOS010000001.1"/>
</dbReference>
<comment type="caution">
    <text evidence="1">The sequence shown here is derived from an EMBL/GenBank/DDBJ whole genome shotgun (WGS) entry which is preliminary data.</text>
</comment>
<proteinExistence type="predicted"/>
<sequence>MENVTTRMSDDELDLIERLAGAKGESRSDAVRQAIRRGAREELIRVALQRYQDGEVGMRGAADIAGLTIAEMMAEANERGIMSNYDEADLSDDVDALR</sequence>
<dbReference type="InterPro" id="IPR005368">
    <property type="entry name" value="UPF0175"/>
</dbReference>
<name>A0ABU2FJB7_9EURY</name>